<evidence type="ECO:0000256" key="1">
    <source>
        <dbReference type="ARBA" id="ARBA00004651"/>
    </source>
</evidence>
<evidence type="ECO:0000256" key="3">
    <source>
        <dbReference type="ARBA" id="ARBA00007809"/>
    </source>
</evidence>
<evidence type="ECO:0000256" key="2">
    <source>
        <dbReference type="ARBA" id="ARBA00004653"/>
    </source>
</evidence>
<dbReference type="InterPro" id="IPR047664">
    <property type="entry name" value="SWEET"/>
</dbReference>
<evidence type="ECO:0000256" key="8">
    <source>
        <dbReference type="ARBA" id="ARBA00022692"/>
    </source>
</evidence>
<feature type="transmembrane region" description="Helical" evidence="13">
    <location>
        <begin position="126"/>
        <end position="145"/>
    </location>
</feature>
<dbReference type="OrthoDB" id="409725at2759"/>
<gene>
    <name evidence="14" type="ORF">BEMITA_LOCUS1154</name>
</gene>
<evidence type="ECO:0000256" key="13">
    <source>
        <dbReference type="SAM" id="Phobius"/>
    </source>
</evidence>
<dbReference type="AlphaFoldDB" id="A0A9P0EZ56"/>
<feature type="transmembrane region" description="Helical" evidence="13">
    <location>
        <begin position="69"/>
        <end position="89"/>
    </location>
</feature>
<evidence type="ECO:0000313" key="15">
    <source>
        <dbReference type="Proteomes" id="UP001152759"/>
    </source>
</evidence>
<evidence type="ECO:0000256" key="12">
    <source>
        <dbReference type="ARBA" id="ARBA00023136"/>
    </source>
</evidence>
<keyword evidence="10 13" id="KW-1133">Transmembrane helix</keyword>
<feature type="transmembrane region" description="Helical" evidence="13">
    <location>
        <begin position="157"/>
        <end position="178"/>
    </location>
</feature>
<evidence type="ECO:0000256" key="7">
    <source>
        <dbReference type="ARBA" id="ARBA00022597"/>
    </source>
</evidence>
<feature type="transmembrane region" description="Helical" evidence="13">
    <location>
        <begin position="12"/>
        <end position="33"/>
    </location>
</feature>
<dbReference type="PANTHER" id="PTHR10791:SF5">
    <property type="entry name" value="SUGAR TRANSPORTER SWEET"/>
    <property type="match status" value="1"/>
</dbReference>
<comment type="similarity">
    <text evidence="3">Belongs to the SWEET sugar transporter family.</text>
</comment>
<dbReference type="Proteomes" id="UP001152759">
    <property type="component" value="Chromosome 1"/>
</dbReference>
<evidence type="ECO:0000313" key="14">
    <source>
        <dbReference type="EMBL" id="CAH0381510.1"/>
    </source>
</evidence>
<accession>A0A9P0EZ56</accession>
<dbReference type="EMBL" id="OU963862">
    <property type="protein sequence ID" value="CAH0381510.1"/>
    <property type="molecule type" value="Genomic_DNA"/>
</dbReference>
<dbReference type="GO" id="GO:0000139">
    <property type="term" value="C:Golgi membrane"/>
    <property type="evidence" value="ECO:0007669"/>
    <property type="project" value="UniProtKB-SubCell"/>
</dbReference>
<evidence type="ECO:0000256" key="5">
    <source>
        <dbReference type="ARBA" id="ARBA00022448"/>
    </source>
</evidence>
<name>A0A9P0EZ56_BEMTA</name>
<keyword evidence="12 13" id="KW-0472">Membrane</keyword>
<organism evidence="14 15">
    <name type="scientific">Bemisia tabaci</name>
    <name type="common">Sweetpotato whitefly</name>
    <name type="synonym">Aleurodes tabaci</name>
    <dbReference type="NCBI Taxonomy" id="7038"/>
    <lineage>
        <taxon>Eukaryota</taxon>
        <taxon>Metazoa</taxon>
        <taxon>Ecdysozoa</taxon>
        <taxon>Arthropoda</taxon>
        <taxon>Hexapoda</taxon>
        <taxon>Insecta</taxon>
        <taxon>Pterygota</taxon>
        <taxon>Neoptera</taxon>
        <taxon>Paraneoptera</taxon>
        <taxon>Hemiptera</taxon>
        <taxon>Sternorrhyncha</taxon>
        <taxon>Aleyrodoidea</taxon>
        <taxon>Aleyrodidae</taxon>
        <taxon>Aleyrodinae</taxon>
        <taxon>Bemisia</taxon>
    </lineage>
</organism>
<dbReference type="GO" id="GO:0005886">
    <property type="term" value="C:plasma membrane"/>
    <property type="evidence" value="ECO:0007669"/>
    <property type="project" value="UniProtKB-SubCell"/>
</dbReference>
<protein>
    <recommendedName>
        <fullName evidence="4">Sugar transporter SWEET1</fullName>
    </recommendedName>
</protein>
<comment type="subcellular location">
    <subcellularLocation>
        <location evidence="1">Cell membrane</location>
        <topology evidence="1">Multi-pass membrane protein</topology>
    </subcellularLocation>
    <subcellularLocation>
        <location evidence="2">Golgi apparatus membrane</location>
        <topology evidence="2">Multi-pass membrane protein</topology>
    </subcellularLocation>
</comment>
<dbReference type="PANTHER" id="PTHR10791">
    <property type="entry name" value="RAG1-ACTIVATING PROTEIN 1"/>
    <property type="match status" value="1"/>
</dbReference>
<dbReference type="Pfam" id="PF03083">
    <property type="entry name" value="MtN3_slv"/>
    <property type="match status" value="2"/>
</dbReference>
<keyword evidence="6" id="KW-1003">Cell membrane</keyword>
<evidence type="ECO:0000256" key="11">
    <source>
        <dbReference type="ARBA" id="ARBA00023034"/>
    </source>
</evidence>
<evidence type="ECO:0000256" key="10">
    <source>
        <dbReference type="ARBA" id="ARBA00022989"/>
    </source>
</evidence>
<feature type="transmembrane region" description="Helical" evidence="13">
    <location>
        <begin position="45"/>
        <end position="63"/>
    </location>
</feature>
<keyword evidence="5" id="KW-0813">Transport</keyword>
<keyword evidence="9" id="KW-0677">Repeat</keyword>
<dbReference type="KEGG" id="btab:109038881"/>
<dbReference type="FunFam" id="1.20.1280.290:FF:000004">
    <property type="entry name" value="Sugar transporter SWEET"/>
    <property type="match status" value="1"/>
</dbReference>
<keyword evidence="11" id="KW-0333">Golgi apparatus</keyword>
<feature type="transmembrane region" description="Helical" evidence="13">
    <location>
        <begin position="96"/>
        <end position="114"/>
    </location>
</feature>
<sequence length="219" mass="24335">MPLKDYEALVGSTAGIVTVASFFAPAFICKTVIKKGSTENVDPMPFIGGMSMSILMLQHGLILKDPAMIPVNVFGFILNLIYFSIYYHYSTERGQLWLTLGKAATFVAVLIGYAQWEYEHKVEFRFGLITTSIMFALISAPLLSLGEIIRTKNSASLPFPLIVSSLFVTSLWLLYGIIIENIFVQFQNAVAFLLCLGQLILCIIYPARDDSKDKAKKAE</sequence>
<keyword evidence="15" id="KW-1185">Reference proteome</keyword>
<dbReference type="Gene3D" id="1.20.1280.290">
    <property type="match status" value="2"/>
</dbReference>
<evidence type="ECO:0000256" key="9">
    <source>
        <dbReference type="ARBA" id="ARBA00022737"/>
    </source>
</evidence>
<proteinExistence type="inferred from homology"/>
<reference evidence="14" key="1">
    <citation type="submission" date="2021-12" db="EMBL/GenBank/DDBJ databases">
        <authorList>
            <person name="King R."/>
        </authorList>
    </citation>
    <scope>NUCLEOTIDE SEQUENCE</scope>
</reference>
<dbReference type="GO" id="GO:0051119">
    <property type="term" value="F:sugar transmembrane transporter activity"/>
    <property type="evidence" value="ECO:0007669"/>
    <property type="project" value="InterPro"/>
</dbReference>
<keyword evidence="7" id="KW-0762">Sugar transport</keyword>
<feature type="transmembrane region" description="Helical" evidence="13">
    <location>
        <begin position="190"/>
        <end position="207"/>
    </location>
</feature>
<evidence type="ECO:0000256" key="4">
    <source>
        <dbReference type="ARBA" id="ARBA00021741"/>
    </source>
</evidence>
<dbReference type="InterPro" id="IPR004316">
    <property type="entry name" value="SWEET_rpt"/>
</dbReference>
<keyword evidence="8 13" id="KW-0812">Transmembrane</keyword>
<evidence type="ECO:0000256" key="6">
    <source>
        <dbReference type="ARBA" id="ARBA00022475"/>
    </source>
</evidence>